<protein>
    <submittedName>
        <fullName evidence="4">3-oxoacyl-ACP synthase</fullName>
    </submittedName>
</protein>
<dbReference type="Pfam" id="PF08541">
    <property type="entry name" value="ACP_syn_III_C"/>
    <property type="match status" value="1"/>
</dbReference>
<organism evidence="4 5">
    <name type="scientific">Streptomyces spinosisporus</name>
    <dbReference type="NCBI Taxonomy" id="2927582"/>
    <lineage>
        <taxon>Bacteria</taxon>
        <taxon>Bacillati</taxon>
        <taxon>Actinomycetota</taxon>
        <taxon>Actinomycetes</taxon>
        <taxon>Kitasatosporales</taxon>
        <taxon>Streptomycetaceae</taxon>
        <taxon>Streptomyces</taxon>
    </lineage>
</organism>
<accession>A0ABS9XDD7</accession>
<sequence length="355" mass="36958">MGHTAFVIGSAVVLPPEVESATDAVRSGRITEDEGERLGVRSVHAGTEPAPVLAAAAARTAAAEAGVLPDRVRHLTHAHTYYQGHDFWSPAHFIAHEAGFEACVPVSVGQMCNGGAAALSICVDRLRAAPPGASAPGGPDLAVATTADAFGGSGFDRWAGDYDTVYGDGATCVILSPQADATTGPALRLLALDSRARPQFEAMYREGDAFGSTPHQLRAAVDVKATKRAFFQRSGGTDEFREAAVKTIGELVGGVVESAGVGITDVAATMLPRLSPKVLDLMYSEAIDPRLRPTLHCERETTGHLGAGDFLANLDHLRRTDLLADGQYALVVGGGGGFTWSAALVQKLGPTVPRP</sequence>
<dbReference type="Gene3D" id="3.40.47.10">
    <property type="match status" value="2"/>
</dbReference>
<comment type="caution">
    <text evidence="4">The sequence shown here is derived from an EMBL/GenBank/DDBJ whole genome shotgun (WGS) entry which is preliminary data.</text>
</comment>
<dbReference type="RefSeq" id="WP_242709217.1">
    <property type="nucleotide sequence ID" value="NZ_JALDAX010000003.1"/>
</dbReference>
<proteinExistence type="predicted"/>
<dbReference type="InterPro" id="IPR013747">
    <property type="entry name" value="ACP_syn_III_C"/>
</dbReference>
<evidence type="ECO:0000256" key="1">
    <source>
        <dbReference type="ARBA" id="ARBA00022679"/>
    </source>
</evidence>
<feature type="domain" description="Beta-ketoacyl-[acyl-carrier-protein] synthase III C-terminal" evidence="3">
    <location>
        <begin position="259"/>
        <end position="346"/>
    </location>
</feature>
<keyword evidence="1" id="KW-0808">Transferase</keyword>
<evidence type="ECO:0000259" key="3">
    <source>
        <dbReference type="Pfam" id="PF08541"/>
    </source>
</evidence>
<keyword evidence="5" id="KW-1185">Reference proteome</keyword>
<dbReference type="PANTHER" id="PTHR34069:SF2">
    <property type="entry name" value="BETA-KETOACYL-[ACYL-CARRIER-PROTEIN] SYNTHASE III"/>
    <property type="match status" value="1"/>
</dbReference>
<dbReference type="Proteomes" id="UP001165270">
    <property type="component" value="Unassembled WGS sequence"/>
</dbReference>
<dbReference type="EMBL" id="JALDAX010000003">
    <property type="protein sequence ID" value="MCI3240107.1"/>
    <property type="molecule type" value="Genomic_DNA"/>
</dbReference>
<keyword evidence="2" id="KW-0012">Acyltransferase</keyword>
<dbReference type="SUPFAM" id="SSF53901">
    <property type="entry name" value="Thiolase-like"/>
    <property type="match status" value="1"/>
</dbReference>
<evidence type="ECO:0000313" key="4">
    <source>
        <dbReference type="EMBL" id="MCI3240107.1"/>
    </source>
</evidence>
<evidence type="ECO:0000313" key="5">
    <source>
        <dbReference type="Proteomes" id="UP001165270"/>
    </source>
</evidence>
<dbReference type="InterPro" id="IPR016039">
    <property type="entry name" value="Thiolase-like"/>
</dbReference>
<evidence type="ECO:0000256" key="2">
    <source>
        <dbReference type="ARBA" id="ARBA00023315"/>
    </source>
</evidence>
<reference evidence="4" key="1">
    <citation type="submission" date="2022-03" db="EMBL/GenBank/DDBJ databases">
        <title>Streptomyces 7R015 and 7R016 isolated from Barleria lupulina in Thailand.</title>
        <authorList>
            <person name="Kanchanasin P."/>
            <person name="Phongsopitanun W."/>
            <person name="Tanasupawat S."/>
        </authorList>
    </citation>
    <scope>NUCLEOTIDE SEQUENCE</scope>
    <source>
        <strain evidence="4">7R016</strain>
    </source>
</reference>
<name>A0ABS9XDD7_9ACTN</name>
<gene>
    <name evidence="4" type="ORF">MQN93_10285</name>
</gene>
<dbReference type="PANTHER" id="PTHR34069">
    <property type="entry name" value="3-OXOACYL-[ACYL-CARRIER-PROTEIN] SYNTHASE 3"/>
    <property type="match status" value="1"/>
</dbReference>